<gene>
    <name evidence="1" type="ORF">Clacol_006946</name>
</gene>
<organism evidence="1 2">
    <name type="scientific">Clathrus columnatus</name>
    <dbReference type="NCBI Taxonomy" id="1419009"/>
    <lineage>
        <taxon>Eukaryota</taxon>
        <taxon>Fungi</taxon>
        <taxon>Dikarya</taxon>
        <taxon>Basidiomycota</taxon>
        <taxon>Agaricomycotina</taxon>
        <taxon>Agaricomycetes</taxon>
        <taxon>Phallomycetidae</taxon>
        <taxon>Phallales</taxon>
        <taxon>Clathraceae</taxon>
        <taxon>Clathrus</taxon>
    </lineage>
</organism>
<sequence>MENYSHAGNWGELLNSNTPATLTKTSGQDNITLTLDKVQRVANWTDTNKKFKDYTISIKGSANFKDIKDLGKGTWARCNHDRAVFYESDWDSKDLIAWLHNCPVT</sequence>
<evidence type="ECO:0000313" key="1">
    <source>
        <dbReference type="EMBL" id="GJJ12702.1"/>
    </source>
</evidence>
<evidence type="ECO:0000313" key="2">
    <source>
        <dbReference type="Proteomes" id="UP001050691"/>
    </source>
</evidence>
<proteinExistence type="predicted"/>
<keyword evidence="2" id="KW-1185">Reference proteome</keyword>
<protein>
    <submittedName>
        <fullName evidence="1">Uncharacterized protein</fullName>
    </submittedName>
</protein>
<dbReference type="EMBL" id="BPWL01000007">
    <property type="protein sequence ID" value="GJJ12702.1"/>
    <property type="molecule type" value="Genomic_DNA"/>
</dbReference>
<name>A0AAV5AGF3_9AGAM</name>
<reference evidence="1" key="1">
    <citation type="submission" date="2021-10" db="EMBL/GenBank/DDBJ databases">
        <title>De novo Genome Assembly of Clathrus columnatus (Basidiomycota, Fungi) Using Illumina and Nanopore Sequence Data.</title>
        <authorList>
            <person name="Ogiso-Tanaka E."/>
            <person name="Itagaki H."/>
            <person name="Hosoya T."/>
            <person name="Hosaka K."/>
        </authorList>
    </citation>
    <scope>NUCLEOTIDE SEQUENCE</scope>
    <source>
        <strain evidence="1">MO-923</strain>
    </source>
</reference>
<dbReference type="Proteomes" id="UP001050691">
    <property type="component" value="Unassembled WGS sequence"/>
</dbReference>
<comment type="caution">
    <text evidence="1">The sequence shown here is derived from an EMBL/GenBank/DDBJ whole genome shotgun (WGS) entry which is preliminary data.</text>
</comment>
<dbReference type="AlphaFoldDB" id="A0AAV5AGF3"/>
<accession>A0AAV5AGF3</accession>